<evidence type="ECO:0000313" key="2">
    <source>
        <dbReference type="Proteomes" id="UP000011669"/>
    </source>
</evidence>
<proteinExistence type="predicted"/>
<dbReference type="EMBL" id="AOMD01000034">
    <property type="protein sequence ID" value="EMA42515.1"/>
    <property type="molecule type" value="Genomic_DNA"/>
</dbReference>
<dbReference type="RefSeq" id="WP_006079327.1">
    <property type="nucleotide sequence ID" value="NZ_AOMD01000034.1"/>
</dbReference>
<organism evidence="1 2">
    <name type="scientific">Halococcus saccharolyticus DSM 5350</name>
    <dbReference type="NCBI Taxonomy" id="1227455"/>
    <lineage>
        <taxon>Archaea</taxon>
        <taxon>Methanobacteriati</taxon>
        <taxon>Methanobacteriota</taxon>
        <taxon>Stenosarchaea group</taxon>
        <taxon>Halobacteria</taxon>
        <taxon>Halobacteriales</taxon>
        <taxon>Halococcaceae</taxon>
        <taxon>Halococcus</taxon>
    </lineage>
</organism>
<keyword evidence="2" id="KW-1185">Reference proteome</keyword>
<reference evidence="1 2" key="1">
    <citation type="journal article" date="2014" name="PLoS Genet.">
        <title>Phylogenetically driven sequencing of extremely halophilic archaea reveals strategies for static and dynamic osmo-response.</title>
        <authorList>
            <person name="Becker E.A."/>
            <person name="Seitzer P.M."/>
            <person name="Tritt A."/>
            <person name="Larsen D."/>
            <person name="Krusor M."/>
            <person name="Yao A.I."/>
            <person name="Wu D."/>
            <person name="Madern D."/>
            <person name="Eisen J.A."/>
            <person name="Darling A.E."/>
            <person name="Facciotti M.T."/>
        </authorList>
    </citation>
    <scope>NUCLEOTIDE SEQUENCE [LARGE SCALE GENOMIC DNA]</scope>
    <source>
        <strain evidence="1 2">DSM 5350</strain>
    </source>
</reference>
<dbReference type="AlphaFoldDB" id="M0MDQ9"/>
<gene>
    <name evidence="1" type="ORF">C449_17372</name>
</gene>
<dbReference type="Proteomes" id="UP000011669">
    <property type="component" value="Unassembled WGS sequence"/>
</dbReference>
<dbReference type="STRING" id="1227455.C449_17372"/>
<comment type="caution">
    <text evidence="1">The sequence shown here is derived from an EMBL/GenBank/DDBJ whole genome shotgun (WGS) entry which is preliminary data.</text>
</comment>
<dbReference type="OrthoDB" id="253084at2157"/>
<sequence>MTDLPFPLAGTTLVTGPSNVGKTRLTARALDAWIDEHGTDGVVILDFAPEVRRDGRLLGGFLTRFTDVPDDVWYERLDAHAPRASGATVSAALDLATENARQSKRMVESAPADPCAVFVNDATIPFQAGQFDPTALLSYCDGVEVAVCNAFESDDLGVDDGISRNERAALDTLRSWADRVVER</sequence>
<name>M0MDQ9_9EURY</name>
<evidence type="ECO:0000313" key="1">
    <source>
        <dbReference type="EMBL" id="EMA42515.1"/>
    </source>
</evidence>
<dbReference type="InParanoid" id="M0MDQ9"/>
<dbReference type="PATRIC" id="fig|1227455.4.peg.3537"/>
<accession>M0MDQ9</accession>
<protein>
    <submittedName>
        <fullName evidence="1">Uncharacterized protein</fullName>
    </submittedName>
</protein>